<evidence type="ECO:0008006" key="3">
    <source>
        <dbReference type="Google" id="ProtNLM"/>
    </source>
</evidence>
<dbReference type="EMBL" id="FZNX01000003">
    <property type="protein sequence ID" value="SNR62313.1"/>
    <property type="molecule type" value="Genomic_DNA"/>
</dbReference>
<dbReference type="SUPFAM" id="SSF51126">
    <property type="entry name" value="Pectin lyase-like"/>
    <property type="match status" value="1"/>
</dbReference>
<proteinExistence type="predicted"/>
<evidence type="ECO:0000313" key="2">
    <source>
        <dbReference type="Proteomes" id="UP000198412"/>
    </source>
</evidence>
<dbReference type="PROSITE" id="PS51257">
    <property type="entry name" value="PROKAR_LIPOPROTEIN"/>
    <property type="match status" value="1"/>
</dbReference>
<gene>
    <name evidence="1" type="ORF">SAMN04488111_2116</name>
</gene>
<reference evidence="2" key="1">
    <citation type="submission" date="2017-06" db="EMBL/GenBank/DDBJ databases">
        <authorList>
            <person name="Varghese N."/>
            <person name="Submissions S."/>
        </authorList>
    </citation>
    <scope>NUCLEOTIDE SEQUENCE [LARGE SCALE GENOMIC DNA]</scope>
    <source>
        <strain evidence="2">DSM 27993</strain>
    </source>
</reference>
<dbReference type="OrthoDB" id="1111178at2"/>
<name>A0A238XV64_9FLAO</name>
<organism evidence="1 2">
    <name type="scientific">Lutibacter flavus</name>
    <dbReference type="NCBI Taxonomy" id="691689"/>
    <lineage>
        <taxon>Bacteria</taxon>
        <taxon>Pseudomonadati</taxon>
        <taxon>Bacteroidota</taxon>
        <taxon>Flavobacteriia</taxon>
        <taxon>Flavobacteriales</taxon>
        <taxon>Flavobacteriaceae</taxon>
        <taxon>Lutibacter</taxon>
    </lineage>
</organism>
<dbReference type="InterPro" id="IPR011050">
    <property type="entry name" value="Pectin_lyase_fold/virulence"/>
</dbReference>
<dbReference type="Proteomes" id="UP000198412">
    <property type="component" value="Unassembled WGS sequence"/>
</dbReference>
<keyword evidence="2" id="KW-1185">Reference proteome</keyword>
<dbReference type="RefSeq" id="WP_089378401.1">
    <property type="nucleotide sequence ID" value="NZ_FZNX01000003.1"/>
</dbReference>
<dbReference type="AlphaFoldDB" id="A0A238XV64"/>
<evidence type="ECO:0000313" key="1">
    <source>
        <dbReference type="EMBL" id="SNR62313.1"/>
    </source>
</evidence>
<protein>
    <recommendedName>
        <fullName evidence="3">Right handed beta helix region</fullName>
    </recommendedName>
</protein>
<accession>A0A238XV64</accession>
<sequence length="506" mass="56180">MRYYLIILIVISLVIVSSCRKDFSAELSTGNLSFSKDTVYLDTVFTNIGSSTYNLKVYNKSNNAISIPSIKLGRQENSKYRLNVDGIAGKSFEDVEILANDSIYIFVETTINYNEVTNPIYLDSIVFDNGEQEQNVKLITLVKDAHFLYPSKDLNGLVSSINIGIDEDGDAIKINGFYLDNNTTFTNEKPYVIYGYCAVPSNKTLTIEAGASIYFHANSGIIVDKNATLIAQGELDKKVLFEGDRLEPSFSDIPGQWGAIWLRAGSKNNSINNTIIKNATVGIIMDSIGSHSTPTLSIKNTEIYNSANFGLLGRETNIKGENLVVNNSGQASLACIIGGTYNFTHSTFTNFWNNSLREYPSVLINNYFTYSNGTTQVAEIRDLHAANFTNCIIDGNSNIELVIDKVEGSIFNYSFNNNLVKFNDYNTSYTNIPEYNFEDSNHYFNNIFNGEPDFKSPLTNQLIIGENSDSNQKANLQGSSLVPYDILGTLRTSPADIGAYQHIIFN</sequence>